<evidence type="ECO:0000259" key="1">
    <source>
        <dbReference type="Pfam" id="PF00248"/>
    </source>
</evidence>
<dbReference type="Gene3D" id="3.20.20.100">
    <property type="entry name" value="NADP-dependent oxidoreductase domain"/>
    <property type="match status" value="1"/>
</dbReference>
<dbReference type="PROSITE" id="PS00798">
    <property type="entry name" value="ALDOKETO_REDUCTASE_1"/>
    <property type="match status" value="1"/>
</dbReference>
<sequence length="316" mass="35496">MQALNLNGYSMPILGLGTWKSAPGEVYTAVKEAITIGYRHIDCAAIYGNEKEVGNAIKECINEELVRRDELWITSKLWNNMHGETNVIPALRKTLTDLQLDYLDLYLIHWPVAQKKLFVGANKAQHFLSLDEQPIANTWKGMEKAVQEGLTKCIGVSNFSVKKLKDLVAQSSIKPAINQVELHPYFQQDDLVDYCHSNNIHVTAYSPLGSSDRPEGLKAADEPVLLEDQTITNMAQKMGASVAQTILAWDINRGISVIPKSVNATRLRQNLNAVNVELNESDMSIIKSINKNRRYVDGKFWEVPDGPYTVENLWDE</sequence>
<dbReference type="InterPro" id="IPR020471">
    <property type="entry name" value="AKR"/>
</dbReference>
<dbReference type="PROSITE" id="PS00063">
    <property type="entry name" value="ALDOKETO_REDUCTASE_3"/>
    <property type="match status" value="1"/>
</dbReference>
<proteinExistence type="predicted"/>
<keyword evidence="3" id="KW-1185">Reference proteome</keyword>
<dbReference type="EMBL" id="JAENRR010000008">
    <property type="protein sequence ID" value="MBK3516746.1"/>
    <property type="molecule type" value="Genomic_DNA"/>
</dbReference>
<organism evidence="2 3">
    <name type="scientific">Carboxylicivirga marina</name>
    <dbReference type="NCBI Taxonomy" id="2800988"/>
    <lineage>
        <taxon>Bacteria</taxon>
        <taxon>Pseudomonadati</taxon>
        <taxon>Bacteroidota</taxon>
        <taxon>Bacteroidia</taxon>
        <taxon>Marinilabiliales</taxon>
        <taxon>Marinilabiliaceae</taxon>
        <taxon>Carboxylicivirga</taxon>
    </lineage>
</organism>
<dbReference type="PROSITE" id="PS00062">
    <property type="entry name" value="ALDOKETO_REDUCTASE_2"/>
    <property type="match status" value="1"/>
</dbReference>
<dbReference type="PIRSF" id="PIRSF000097">
    <property type="entry name" value="AKR"/>
    <property type="match status" value="1"/>
</dbReference>
<protein>
    <submittedName>
        <fullName evidence="2">Aldo/keto reductase</fullName>
    </submittedName>
</protein>
<reference evidence="2 3" key="1">
    <citation type="submission" date="2021-01" db="EMBL/GenBank/DDBJ databases">
        <title>Carboxyliciviraga sp.nov., isolated from coastal sediments.</title>
        <authorList>
            <person name="Lu D."/>
            <person name="Zhang T."/>
        </authorList>
    </citation>
    <scope>NUCLEOTIDE SEQUENCE [LARGE SCALE GENOMIC DNA]</scope>
    <source>
        <strain evidence="2 3">N1Y132</strain>
    </source>
</reference>
<feature type="domain" description="NADP-dependent oxidoreductase" evidence="1">
    <location>
        <begin position="14"/>
        <end position="290"/>
    </location>
</feature>
<evidence type="ECO:0000313" key="3">
    <source>
        <dbReference type="Proteomes" id="UP000605676"/>
    </source>
</evidence>
<dbReference type="SUPFAM" id="SSF51430">
    <property type="entry name" value="NAD(P)-linked oxidoreductase"/>
    <property type="match status" value="1"/>
</dbReference>
<dbReference type="InterPro" id="IPR036812">
    <property type="entry name" value="NAD(P)_OxRdtase_dom_sf"/>
</dbReference>
<dbReference type="RefSeq" id="WP_200463977.1">
    <property type="nucleotide sequence ID" value="NZ_JAENRR010000008.1"/>
</dbReference>
<dbReference type="PANTHER" id="PTHR11732">
    <property type="entry name" value="ALDO/KETO REDUCTASE"/>
    <property type="match status" value="1"/>
</dbReference>
<gene>
    <name evidence="2" type="ORF">JIV24_05280</name>
</gene>
<dbReference type="Pfam" id="PF00248">
    <property type="entry name" value="Aldo_ket_red"/>
    <property type="match status" value="1"/>
</dbReference>
<accession>A0ABS1HGI9</accession>
<comment type="caution">
    <text evidence="2">The sequence shown here is derived from an EMBL/GenBank/DDBJ whole genome shotgun (WGS) entry which is preliminary data.</text>
</comment>
<name>A0ABS1HGI9_9BACT</name>
<dbReference type="InterPro" id="IPR023210">
    <property type="entry name" value="NADP_OxRdtase_dom"/>
</dbReference>
<evidence type="ECO:0000313" key="2">
    <source>
        <dbReference type="EMBL" id="MBK3516746.1"/>
    </source>
</evidence>
<dbReference type="Proteomes" id="UP000605676">
    <property type="component" value="Unassembled WGS sequence"/>
</dbReference>
<dbReference type="PRINTS" id="PR00069">
    <property type="entry name" value="ALDKETRDTASE"/>
</dbReference>
<dbReference type="InterPro" id="IPR018170">
    <property type="entry name" value="Aldo/ket_reductase_CS"/>
</dbReference>